<evidence type="ECO:0000256" key="3">
    <source>
        <dbReference type="ARBA" id="ARBA00038357"/>
    </source>
</evidence>
<dbReference type="InterPro" id="IPR001199">
    <property type="entry name" value="Cyt_B5-like_heme/steroid-bd"/>
</dbReference>
<feature type="domain" description="Cytochrome b5 heme-binding" evidence="5">
    <location>
        <begin position="96"/>
        <end position="194"/>
    </location>
</feature>
<evidence type="ECO:0000256" key="4">
    <source>
        <dbReference type="SAM" id="MobiDB-lite"/>
    </source>
</evidence>
<feature type="region of interest" description="Disordered" evidence="4">
    <location>
        <begin position="321"/>
        <end position="402"/>
    </location>
</feature>
<organism evidence="6 7">
    <name type="scientific">Carpinus fangiana</name>
    <dbReference type="NCBI Taxonomy" id="176857"/>
    <lineage>
        <taxon>Eukaryota</taxon>
        <taxon>Viridiplantae</taxon>
        <taxon>Streptophyta</taxon>
        <taxon>Embryophyta</taxon>
        <taxon>Tracheophyta</taxon>
        <taxon>Spermatophyta</taxon>
        <taxon>Magnoliopsida</taxon>
        <taxon>eudicotyledons</taxon>
        <taxon>Gunneridae</taxon>
        <taxon>Pentapetalae</taxon>
        <taxon>rosids</taxon>
        <taxon>fabids</taxon>
        <taxon>Fagales</taxon>
        <taxon>Betulaceae</taxon>
        <taxon>Carpinus</taxon>
    </lineage>
</organism>
<keyword evidence="7" id="KW-1185">Reference proteome</keyword>
<sequence>MTAEEGSDLRRRTATKTGGDAAASATLSNVARKVKENDEPFITFIDILRILGGIVLASTLTSYLWTGGESFVWGASRPWWTKPARVQQWMKPPLLLTNEELAAYDGSDPSKPILLALNRTIYDVSASPQVYGVGGMYSTLAAKDASRSYITTCFDPVDDLVPYLGGVEEVYVPLWLSRNSNQEELDEIASGEIVGGLGLGGMIETIQKRVGRRKTRKLQDEAYAKARERVAAQIKTWEGMFAKKDYPVVGRVIGVVEDDPKLWKKLKFCDKARKQRPSMAESLGEAMKAVTGSDKVDIGKMKQNMAKGAKAAGLDLGDKLGKKKKNKKAKKESEESASEKEEITIEEAAAAAVGGSPDKKTEADLQGNADASIADMMKGGKFAPESKERAEKDAKKKQKGDL</sequence>
<dbReference type="EMBL" id="VIBQ01000036">
    <property type="protein sequence ID" value="KAB8437428.1"/>
    <property type="molecule type" value="Genomic_DNA"/>
</dbReference>
<dbReference type="InterPro" id="IPR050577">
    <property type="entry name" value="MAPR/NEUFC/NENF-like"/>
</dbReference>
<dbReference type="Proteomes" id="UP000327013">
    <property type="component" value="Unassembled WGS sequence"/>
</dbReference>
<evidence type="ECO:0000256" key="2">
    <source>
        <dbReference type="ARBA" id="ARBA00023121"/>
    </source>
</evidence>
<accession>A0A5N6L025</accession>
<evidence type="ECO:0000313" key="6">
    <source>
        <dbReference type="EMBL" id="KAB8437428.1"/>
    </source>
</evidence>
<feature type="compositionally biased region" description="Basic and acidic residues" evidence="4">
    <location>
        <begin position="331"/>
        <end position="343"/>
    </location>
</feature>
<dbReference type="OrthoDB" id="1525637at2759"/>
<comment type="similarity">
    <text evidence="3">Belongs to the cytochrome b5 family. MAPR subfamily.</text>
</comment>
<feature type="compositionally biased region" description="Basic residues" evidence="4">
    <location>
        <begin position="321"/>
        <end position="330"/>
    </location>
</feature>
<proteinExistence type="inferred from homology"/>
<evidence type="ECO:0000256" key="1">
    <source>
        <dbReference type="ARBA" id="ARBA00022665"/>
    </source>
</evidence>
<dbReference type="PANTHER" id="PTHR10281:SF76">
    <property type="entry name" value="CALCUTTA CUP-RELATED"/>
    <property type="match status" value="1"/>
</dbReference>
<keyword evidence="2" id="KW-0446">Lipid-binding</keyword>
<dbReference type="GO" id="GO:0016020">
    <property type="term" value="C:membrane"/>
    <property type="evidence" value="ECO:0007669"/>
    <property type="project" value="TreeGrafter"/>
</dbReference>
<dbReference type="SMART" id="SM01117">
    <property type="entry name" value="Cyt-b5"/>
    <property type="match status" value="1"/>
</dbReference>
<dbReference type="PANTHER" id="PTHR10281">
    <property type="entry name" value="MEMBRANE-ASSOCIATED PROGESTERONE RECEPTOR COMPONENT-RELATED"/>
    <property type="match status" value="1"/>
</dbReference>
<evidence type="ECO:0000259" key="5">
    <source>
        <dbReference type="SMART" id="SM01117"/>
    </source>
</evidence>
<reference evidence="6 7" key="1">
    <citation type="submission" date="2019-06" db="EMBL/GenBank/DDBJ databases">
        <title>A chromosomal-level reference genome of Carpinus fangiana (Coryloideae, Betulaceae).</title>
        <authorList>
            <person name="Yang X."/>
            <person name="Wang Z."/>
            <person name="Zhang L."/>
            <person name="Hao G."/>
            <person name="Liu J."/>
            <person name="Yang Y."/>
        </authorList>
    </citation>
    <scope>NUCLEOTIDE SEQUENCE [LARGE SCALE GENOMIC DNA]</scope>
    <source>
        <strain evidence="6">Cfa_2016G</strain>
        <tissue evidence="6">Leaf</tissue>
    </source>
</reference>
<keyword evidence="1" id="KW-0754">Steroid-binding</keyword>
<comment type="caution">
    <text evidence="6">The sequence shown here is derived from an EMBL/GenBank/DDBJ whole genome shotgun (WGS) entry which is preliminary data.</text>
</comment>
<dbReference type="GO" id="GO:0005496">
    <property type="term" value="F:steroid binding"/>
    <property type="evidence" value="ECO:0007669"/>
    <property type="project" value="UniProtKB-KW"/>
</dbReference>
<feature type="compositionally biased region" description="Basic and acidic residues" evidence="4">
    <location>
        <begin position="384"/>
        <end position="402"/>
    </location>
</feature>
<protein>
    <recommendedName>
        <fullName evidence="5">Cytochrome b5 heme-binding domain-containing protein</fullName>
    </recommendedName>
</protein>
<name>A0A5N6L025_9ROSI</name>
<dbReference type="SUPFAM" id="SSF55856">
    <property type="entry name" value="Cytochrome b5-like heme/steroid binding domain"/>
    <property type="match status" value="1"/>
</dbReference>
<evidence type="ECO:0000313" key="7">
    <source>
        <dbReference type="Proteomes" id="UP000327013"/>
    </source>
</evidence>
<dbReference type="Gene3D" id="3.10.120.10">
    <property type="entry name" value="Cytochrome b5-like heme/steroid binding domain"/>
    <property type="match status" value="1"/>
</dbReference>
<dbReference type="GO" id="GO:0012505">
    <property type="term" value="C:endomembrane system"/>
    <property type="evidence" value="ECO:0007669"/>
    <property type="project" value="TreeGrafter"/>
</dbReference>
<dbReference type="AlphaFoldDB" id="A0A5N6L025"/>
<feature type="region of interest" description="Disordered" evidence="4">
    <location>
        <begin position="1"/>
        <end position="20"/>
    </location>
</feature>
<gene>
    <name evidence="6" type="ORF">FH972_025106</name>
</gene>
<dbReference type="InterPro" id="IPR036400">
    <property type="entry name" value="Cyt_B5-like_heme/steroid_sf"/>
</dbReference>